<feature type="region of interest" description="Disordered" evidence="1">
    <location>
        <begin position="90"/>
        <end position="114"/>
    </location>
</feature>
<evidence type="ECO:0000256" key="1">
    <source>
        <dbReference type="SAM" id="MobiDB-lite"/>
    </source>
</evidence>
<feature type="compositionally biased region" description="Basic and acidic residues" evidence="1">
    <location>
        <begin position="134"/>
        <end position="144"/>
    </location>
</feature>
<feature type="region of interest" description="Disordered" evidence="1">
    <location>
        <begin position="127"/>
        <end position="163"/>
    </location>
</feature>
<sequence>MSIRVITATLLAAAIFYNVDARRSKHIKLNSEFEESSPQPSVLTYSTFGFNDVGSYNVPTAPDYSSFLNGNKQEQQTRLYAPAFPTANEGTGFGGNYGSSNGETFQNNGEQETSMSKYPQVSLNFYSPANIHNSNDESLSKTETENFNEYSDNNSPTYGTKLNSKQRNKQYSNYNSSDFQINFKDDSSFLNSNSYSANIPQNQHVIEVKEPFVETDNYPSYYKYAKYATTTTITPPEYEHMLQASPVTASAIKYPKVVDFTKVRHNNNPINEENNRLKSMINDFINSSPSQENDQHTNSFNHNQAGTPYEKDGESHNTVKYKNNFKAEKEPEKYLPKFNYISNLEFSKNYLNNKNKLKDIKLMSESEKTKKPWTYNDQNDESKNEQKYFHSYQYVNNNTNNNGVSFRRPPYNNSIEDAAPASSNLNLLNYQYPEMNYENVRNLFPLIKPFHTESDVSLSIPDKYKSINEYQKNIQNYFTTATPIVTTNWGNLFKENELGSYKKHIRKPNYFEDNTDVVHIPKKQTYKYENNYDGSAYDWSQYYNNYKPHANLYKYTDWAKDISNKYKTDEDLLDLRNHDVTRPSHPPRYRPIDNDATEDFDYKKLVDKWRKSYLKSKQKEALREYETYASEAKPIHVPIHKPYPVSIFYYLS</sequence>
<proteinExistence type="predicted"/>
<keyword evidence="2" id="KW-0732">Signal</keyword>
<accession>A0A5E4QHD8</accession>
<feature type="signal peptide" evidence="2">
    <location>
        <begin position="1"/>
        <end position="21"/>
    </location>
</feature>
<organism evidence="3 4">
    <name type="scientific">Leptidea sinapis</name>
    <dbReference type="NCBI Taxonomy" id="189913"/>
    <lineage>
        <taxon>Eukaryota</taxon>
        <taxon>Metazoa</taxon>
        <taxon>Ecdysozoa</taxon>
        <taxon>Arthropoda</taxon>
        <taxon>Hexapoda</taxon>
        <taxon>Insecta</taxon>
        <taxon>Pterygota</taxon>
        <taxon>Neoptera</taxon>
        <taxon>Endopterygota</taxon>
        <taxon>Lepidoptera</taxon>
        <taxon>Glossata</taxon>
        <taxon>Ditrysia</taxon>
        <taxon>Papilionoidea</taxon>
        <taxon>Pieridae</taxon>
        <taxon>Dismorphiinae</taxon>
        <taxon>Leptidea</taxon>
    </lineage>
</organism>
<dbReference type="AlphaFoldDB" id="A0A5E4QHD8"/>
<dbReference type="Proteomes" id="UP000324832">
    <property type="component" value="Unassembled WGS sequence"/>
</dbReference>
<feature type="region of interest" description="Disordered" evidence="1">
    <location>
        <begin position="284"/>
        <end position="317"/>
    </location>
</feature>
<name>A0A5E4QHD8_9NEOP</name>
<protein>
    <submittedName>
        <fullName evidence="3">Uncharacterized protein</fullName>
    </submittedName>
</protein>
<feature type="compositionally biased region" description="Polar residues" evidence="1">
    <location>
        <begin position="145"/>
        <end position="163"/>
    </location>
</feature>
<keyword evidence="4" id="KW-1185">Reference proteome</keyword>
<evidence type="ECO:0000256" key="2">
    <source>
        <dbReference type="SAM" id="SignalP"/>
    </source>
</evidence>
<evidence type="ECO:0000313" key="4">
    <source>
        <dbReference type="Proteomes" id="UP000324832"/>
    </source>
</evidence>
<dbReference type="EMBL" id="FZQP02003101">
    <property type="protein sequence ID" value="VVC97246.1"/>
    <property type="molecule type" value="Genomic_DNA"/>
</dbReference>
<feature type="compositionally biased region" description="Polar residues" evidence="1">
    <location>
        <begin position="284"/>
        <end position="306"/>
    </location>
</feature>
<reference evidence="3 4" key="1">
    <citation type="submission" date="2017-07" db="EMBL/GenBank/DDBJ databases">
        <authorList>
            <person name="Talla V."/>
            <person name="Backstrom N."/>
        </authorList>
    </citation>
    <scope>NUCLEOTIDE SEQUENCE [LARGE SCALE GENOMIC DNA]</scope>
</reference>
<evidence type="ECO:0000313" key="3">
    <source>
        <dbReference type="EMBL" id="VVC97246.1"/>
    </source>
</evidence>
<feature type="chain" id="PRO_5022778403" evidence="2">
    <location>
        <begin position="22"/>
        <end position="652"/>
    </location>
</feature>
<gene>
    <name evidence="3" type="ORF">LSINAPIS_LOCUS8570</name>
</gene>
<feature type="compositionally biased region" description="Polar residues" evidence="1">
    <location>
        <begin position="98"/>
        <end position="114"/>
    </location>
</feature>